<evidence type="ECO:0000313" key="1">
    <source>
        <dbReference type="EMBL" id="QGZ16354.1"/>
    </source>
</evidence>
<name>A0A6B9J8E6_9CAUD</name>
<sequence length="118" mass="13712">MIELSDRPADMLVRKLRKESRNPDLSPEHTQVMNRAADMINSLDTLTYQCVVACKRMGFVYDESDKKYSEFSQAFFWLQEKGADAYNASMADGKYEFLKGVESRMKDLIAFYEENKRG</sequence>
<proteinExistence type="predicted"/>
<keyword evidence="2" id="KW-1185">Reference proteome</keyword>
<dbReference type="EMBL" id="MN732867">
    <property type="protein sequence ID" value="QGZ16354.1"/>
    <property type="molecule type" value="Genomic_DNA"/>
</dbReference>
<protein>
    <submittedName>
        <fullName evidence="1">Uncharacterized protein</fullName>
    </submittedName>
</protein>
<reference evidence="1 2" key="1">
    <citation type="submission" date="2019-11" db="EMBL/GenBank/DDBJ databases">
        <title>Characterization of a new Erwinia amylovora bacteriophage.</title>
        <authorList>
            <person name="Valentovich L.N."/>
            <person name="Akhremchuk A.E."/>
            <person name="Besarab N.V."/>
            <person name="Lagonenko A.L."/>
        </authorList>
    </citation>
    <scope>NUCLEOTIDE SEQUENCE [LARGE SCALE GENOMIC DNA]</scope>
</reference>
<gene>
    <name evidence="1" type="ORF">Hena1_02040</name>
</gene>
<evidence type="ECO:0000313" key="2">
    <source>
        <dbReference type="Proteomes" id="UP000433183"/>
    </source>
</evidence>
<accession>A0A6B9J8E6</accession>
<organism evidence="1 2">
    <name type="scientific">Erwinia phage Hena1</name>
    <dbReference type="NCBI Taxonomy" id="2678601"/>
    <lineage>
        <taxon>Viruses</taxon>
        <taxon>Duplodnaviria</taxon>
        <taxon>Heunggongvirae</taxon>
        <taxon>Uroviricota</taxon>
        <taxon>Caudoviricetes</taxon>
        <taxon>Vequintavirinae</taxon>
        <taxon>Henunavirus</taxon>
        <taxon>Henunavirus hena1</taxon>
    </lineage>
</organism>
<dbReference type="Proteomes" id="UP000433183">
    <property type="component" value="Segment"/>
</dbReference>